<keyword evidence="2" id="KW-0413">Isomerase</keyword>
<dbReference type="Proteomes" id="UP000000644">
    <property type="component" value="Chromosome"/>
</dbReference>
<sequence>MPTEVSGAAAAPPILISLTAFGAAEVRRHGQRWFARLCHEAGADGVEVRSELLVDAARELPAIAETVRDTGLRVVYSSADYLWAADGALDMAALQRALNAAKILGAPRLKMAIGGFGASSHASLMALRDCLQAAKIELVIENDQTPAAGTLPALQDFFDTANDLGIFLGMTFDMGNWHWSGECPLQAAGALAPQVRYVHCKGVQRQPQRWVAVPLAESSAPWRAVLRALPADVPWAIEYPLIGDDLPAVTRREIDQLRSIAASMAGRKKLT</sequence>
<name>A1VMC3_POLNA</name>
<evidence type="ECO:0000259" key="1">
    <source>
        <dbReference type="Pfam" id="PF01261"/>
    </source>
</evidence>
<dbReference type="AlphaFoldDB" id="A1VMC3"/>
<reference evidence="3" key="1">
    <citation type="journal article" date="2009" name="Environ. Microbiol.">
        <title>The genome of Polaromonas naphthalenivorans strain CJ2, isolated from coal tar-contaminated sediment, reveals physiological and metabolic versatility and evolution through extensive horizontal gene transfer.</title>
        <authorList>
            <person name="Yagi J.M."/>
            <person name="Sims D."/>
            <person name="Brettin T."/>
            <person name="Bruce D."/>
            <person name="Madsen E.L."/>
        </authorList>
    </citation>
    <scope>NUCLEOTIDE SEQUENCE [LARGE SCALE GENOMIC DNA]</scope>
    <source>
        <strain evidence="3">CJ2</strain>
    </source>
</reference>
<dbReference type="STRING" id="365044.Pnap_1487"/>
<gene>
    <name evidence="2" type="ordered locus">Pnap_1487</name>
</gene>
<protein>
    <submittedName>
        <fullName evidence="2">Xylose isomerase domain protein TIM barrel</fullName>
    </submittedName>
</protein>
<dbReference type="GO" id="GO:0016853">
    <property type="term" value="F:isomerase activity"/>
    <property type="evidence" value="ECO:0007669"/>
    <property type="project" value="UniProtKB-KW"/>
</dbReference>
<dbReference type="Pfam" id="PF01261">
    <property type="entry name" value="AP_endonuc_2"/>
    <property type="match status" value="1"/>
</dbReference>
<dbReference type="InterPro" id="IPR013022">
    <property type="entry name" value="Xyl_isomerase-like_TIM-brl"/>
</dbReference>
<evidence type="ECO:0000313" key="2">
    <source>
        <dbReference type="EMBL" id="ABM36801.1"/>
    </source>
</evidence>
<evidence type="ECO:0000313" key="3">
    <source>
        <dbReference type="Proteomes" id="UP000000644"/>
    </source>
</evidence>
<dbReference type="PANTHER" id="PTHR12110:SF41">
    <property type="entry name" value="INOSOSE DEHYDRATASE"/>
    <property type="match status" value="1"/>
</dbReference>
<accession>A1VMC3</accession>
<dbReference type="InterPro" id="IPR050312">
    <property type="entry name" value="IolE/XylAMocC-like"/>
</dbReference>
<dbReference type="PANTHER" id="PTHR12110">
    <property type="entry name" value="HYDROXYPYRUVATE ISOMERASE"/>
    <property type="match status" value="1"/>
</dbReference>
<dbReference type="KEGG" id="pna:Pnap_1487"/>
<keyword evidence="3" id="KW-1185">Reference proteome</keyword>
<dbReference type="HOGENOM" id="CLU_068005_0_0_4"/>
<dbReference type="EMBL" id="CP000529">
    <property type="protein sequence ID" value="ABM36801.1"/>
    <property type="molecule type" value="Genomic_DNA"/>
</dbReference>
<organism evidence="2 3">
    <name type="scientific">Polaromonas naphthalenivorans (strain CJ2)</name>
    <dbReference type="NCBI Taxonomy" id="365044"/>
    <lineage>
        <taxon>Bacteria</taxon>
        <taxon>Pseudomonadati</taxon>
        <taxon>Pseudomonadota</taxon>
        <taxon>Betaproteobacteria</taxon>
        <taxon>Burkholderiales</taxon>
        <taxon>Comamonadaceae</taxon>
        <taxon>Polaromonas</taxon>
    </lineage>
</organism>
<dbReference type="RefSeq" id="WP_011800888.1">
    <property type="nucleotide sequence ID" value="NC_008781.1"/>
</dbReference>
<dbReference type="OrthoDB" id="2237247at2"/>
<feature type="domain" description="Xylose isomerase-like TIM barrel" evidence="1">
    <location>
        <begin position="36"/>
        <end position="258"/>
    </location>
</feature>
<dbReference type="SUPFAM" id="SSF51658">
    <property type="entry name" value="Xylose isomerase-like"/>
    <property type="match status" value="1"/>
</dbReference>
<proteinExistence type="predicted"/>
<dbReference type="Gene3D" id="3.20.20.150">
    <property type="entry name" value="Divalent-metal-dependent TIM barrel enzymes"/>
    <property type="match status" value="1"/>
</dbReference>
<dbReference type="eggNOG" id="COG1082">
    <property type="taxonomic scope" value="Bacteria"/>
</dbReference>
<dbReference type="InterPro" id="IPR036237">
    <property type="entry name" value="Xyl_isomerase-like_sf"/>
</dbReference>